<reference evidence="2 3" key="1">
    <citation type="submission" date="2019-06" db="EMBL/GenBank/DDBJ databases">
        <title>Genomic Encyclopedia of Type Strains, Phase IV (KMG-V): Genome sequencing to study the core and pangenomes of soil and plant-associated prokaryotes.</title>
        <authorList>
            <person name="Whitman W."/>
        </authorList>
    </citation>
    <scope>NUCLEOTIDE SEQUENCE [LARGE SCALE GENOMIC DNA]</scope>
    <source>
        <strain evidence="2 3">BR 10355</strain>
    </source>
</reference>
<gene>
    <name evidence="2" type="ORF">FBZ93_113162</name>
</gene>
<evidence type="ECO:0000256" key="1">
    <source>
        <dbReference type="SAM" id="Phobius"/>
    </source>
</evidence>
<evidence type="ECO:0000313" key="2">
    <source>
        <dbReference type="EMBL" id="TWB91293.1"/>
    </source>
</evidence>
<dbReference type="OrthoDB" id="8236538at2"/>
<name>A0A560L737_9BRAD</name>
<accession>A0A560L737</accession>
<keyword evidence="1" id="KW-0812">Transmembrane</keyword>
<dbReference type="AlphaFoldDB" id="A0A560L737"/>
<dbReference type="Proteomes" id="UP000321304">
    <property type="component" value="Unassembled WGS sequence"/>
</dbReference>
<comment type="caution">
    <text evidence="2">The sequence shown here is derived from an EMBL/GenBank/DDBJ whole genome shotgun (WGS) entry which is preliminary data.</text>
</comment>
<keyword evidence="1" id="KW-0472">Membrane</keyword>
<protein>
    <submittedName>
        <fullName evidence="2">Uncharacterized protein</fullName>
    </submittedName>
</protein>
<keyword evidence="1" id="KW-1133">Transmembrane helix</keyword>
<feature type="transmembrane region" description="Helical" evidence="1">
    <location>
        <begin position="60"/>
        <end position="81"/>
    </location>
</feature>
<evidence type="ECO:0000313" key="3">
    <source>
        <dbReference type="Proteomes" id="UP000321304"/>
    </source>
</evidence>
<dbReference type="RefSeq" id="WP_146991126.1">
    <property type="nucleotide sequence ID" value="NZ_VITY01000013.1"/>
</dbReference>
<dbReference type="EMBL" id="VITY01000013">
    <property type="protein sequence ID" value="TWB91293.1"/>
    <property type="molecule type" value="Genomic_DNA"/>
</dbReference>
<sequence>MTIADRNRIAGRNQIVGNTAPDPGASILEHGDDAAHCSNGLNARRFRDAPPDERAIYQRWIRGAIVSCVVLALAAGAAVWINGGSAGQTQLTSLSSAGSAKSGHTP</sequence>
<proteinExistence type="predicted"/>
<keyword evidence="3" id="KW-1185">Reference proteome</keyword>
<organism evidence="2 3">
    <name type="scientific">Bradyrhizobium macuxiense</name>
    <dbReference type="NCBI Taxonomy" id="1755647"/>
    <lineage>
        <taxon>Bacteria</taxon>
        <taxon>Pseudomonadati</taxon>
        <taxon>Pseudomonadota</taxon>
        <taxon>Alphaproteobacteria</taxon>
        <taxon>Hyphomicrobiales</taxon>
        <taxon>Nitrobacteraceae</taxon>
        <taxon>Bradyrhizobium</taxon>
    </lineage>
</organism>